<dbReference type="AlphaFoldDB" id="F0WLH7"/>
<dbReference type="EMBL" id="FR824190">
    <property type="protein sequence ID" value="CCA22140.1"/>
    <property type="molecule type" value="Genomic_DNA"/>
</dbReference>
<keyword evidence="1" id="KW-0472">Membrane</keyword>
<evidence type="ECO:0000313" key="3">
    <source>
        <dbReference type="EMBL" id="CCA22140.1"/>
    </source>
</evidence>
<keyword evidence="1" id="KW-0812">Transmembrane</keyword>
<reference evidence="3" key="2">
    <citation type="submission" date="2011-02" db="EMBL/GenBank/DDBJ databases">
        <authorList>
            <person name="MacLean D."/>
        </authorList>
    </citation>
    <scope>NUCLEOTIDE SEQUENCE</scope>
</reference>
<protein>
    <submittedName>
        <fullName evidence="3">Fatty acid desaturase putative</fullName>
    </submittedName>
</protein>
<gene>
    <name evidence="3" type="primary">AlNc14C145G7364</name>
    <name evidence="3" type="ORF">ALNC14_082830</name>
</gene>
<evidence type="ECO:0000256" key="1">
    <source>
        <dbReference type="SAM" id="Phobius"/>
    </source>
</evidence>
<dbReference type="CDD" id="cd03507">
    <property type="entry name" value="Delta12-FADS-like"/>
    <property type="match status" value="1"/>
</dbReference>
<feature type="transmembrane region" description="Helical" evidence="1">
    <location>
        <begin position="256"/>
        <end position="275"/>
    </location>
</feature>
<feature type="transmembrane region" description="Helical" evidence="1">
    <location>
        <begin position="209"/>
        <end position="227"/>
    </location>
</feature>
<evidence type="ECO:0000259" key="2">
    <source>
        <dbReference type="Pfam" id="PF00487"/>
    </source>
</evidence>
<dbReference type="HOGENOM" id="CLU_033094_0_1_1"/>
<sequence length="412" mass="47185">MAIPKSDKDICDNKTILDQISSDKFANEQHHEKRALAEAGYTHLEGCLNPTPLNPPPFTIKDIRAAIPPHCFERSLALSSYHLAKNLLICGGLYCGATYIDQLPILLLRWALWAMYWFFQGSYMTGIWVIAHECGHQAFSDSTIINNTVGLMTHSALLVPYHSWRITHRQHHSNAGSCENDSIYIPASKSIHASSCFSEALEHSSVYNLYKMTVMLTLGWMPGYLFFNASGPKKYYGKARSHFNPLAVMFNDRERYLIVLSDVGVAVMLLLLGWYSMSNSFGSLISYYGIPFYIVNVYLVAITYLQHTDIYIPRYRDDEWTWLRGALATVDRSFGAYLNGVLHHITDTHVVHHLFSSMPFYHAQEATEAVKPVLGKYYLNDPTNPVVAIWRSFRYCRYVDDDRKTVFYQRKL</sequence>
<dbReference type="InterPro" id="IPR005804">
    <property type="entry name" value="FA_desaturase_dom"/>
</dbReference>
<dbReference type="PANTHER" id="PTHR32100">
    <property type="entry name" value="OMEGA-6 FATTY ACID DESATURASE, CHLOROPLASTIC"/>
    <property type="match status" value="1"/>
</dbReference>
<proteinExistence type="predicted"/>
<dbReference type="GO" id="GO:0006629">
    <property type="term" value="P:lipid metabolic process"/>
    <property type="evidence" value="ECO:0007669"/>
    <property type="project" value="InterPro"/>
</dbReference>
<name>F0WLH7_9STRA</name>
<accession>F0WLH7</accession>
<dbReference type="InterPro" id="IPR012171">
    <property type="entry name" value="Fatty_acid_desaturase"/>
</dbReference>
<keyword evidence="1" id="KW-1133">Transmembrane helix</keyword>
<organism evidence="3">
    <name type="scientific">Albugo laibachii Nc14</name>
    <dbReference type="NCBI Taxonomy" id="890382"/>
    <lineage>
        <taxon>Eukaryota</taxon>
        <taxon>Sar</taxon>
        <taxon>Stramenopiles</taxon>
        <taxon>Oomycota</taxon>
        <taxon>Peronosporomycetes</taxon>
        <taxon>Albuginales</taxon>
        <taxon>Albuginaceae</taxon>
        <taxon>Albugo</taxon>
    </lineage>
</organism>
<dbReference type="GO" id="GO:0016491">
    <property type="term" value="F:oxidoreductase activity"/>
    <property type="evidence" value="ECO:0007669"/>
    <property type="project" value="InterPro"/>
</dbReference>
<dbReference type="Pfam" id="PF00487">
    <property type="entry name" value="FA_desaturase"/>
    <property type="match status" value="1"/>
</dbReference>
<feature type="transmembrane region" description="Helical" evidence="1">
    <location>
        <begin position="287"/>
        <end position="305"/>
    </location>
</feature>
<feature type="domain" description="Fatty acid desaturase" evidence="2">
    <location>
        <begin position="112"/>
        <end position="379"/>
    </location>
</feature>
<feature type="transmembrane region" description="Helical" evidence="1">
    <location>
        <begin position="110"/>
        <end position="131"/>
    </location>
</feature>
<reference evidence="3" key="1">
    <citation type="journal article" date="2011" name="PLoS Biol.">
        <title>Gene gain and loss during evolution of obligate parasitism in the white rust pathogen of Arabidopsis thaliana.</title>
        <authorList>
            <person name="Kemen E."/>
            <person name="Gardiner A."/>
            <person name="Schultz-Larsen T."/>
            <person name="Kemen A.C."/>
            <person name="Balmuth A.L."/>
            <person name="Robert-Seilaniantz A."/>
            <person name="Bailey K."/>
            <person name="Holub E."/>
            <person name="Studholme D.J."/>
            <person name="Maclean D."/>
            <person name="Jones J.D."/>
        </authorList>
    </citation>
    <scope>NUCLEOTIDE SEQUENCE</scope>
</reference>